<dbReference type="GO" id="GO:0008817">
    <property type="term" value="F:corrinoid adenosyltransferase activity"/>
    <property type="evidence" value="ECO:0007669"/>
    <property type="project" value="UniProtKB-UniRule"/>
</dbReference>
<evidence type="ECO:0000256" key="4">
    <source>
        <dbReference type="RuleBase" id="RU366026"/>
    </source>
</evidence>
<evidence type="ECO:0000256" key="1">
    <source>
        <dbReference type="ARBA" id="ARBA00022679"/>
    </source>
</evidence>
<gene>
    <name evidence="6" type="ORF">A2112_01260</name>
</gene>
<dbReference type="EC" id="2.5.1.17" evidence="4"/>
<evidence type="ECO:0000256" key="2">
    <source>
        <dbReference type="ARBA" id="ARBA00022741"/>
    </source>
</evidence>
<dbReference type="Pfam" id="PF01923">
    <property type="entry name" value="Cob_adeno_trans"/>
    <property type="match status" value="1"/>
</dbReference>
<reference evidence="6 7" key="1">
    <citation type="journal article" date="2016" name="Nat. Commun.">
        <title>Thousands of microbial genomes shed light on interconnected biogeochemical processes in an aquifer system.</title>
        <authorList>
            <person name="Anantharaman K."/>
            <person name="Brown C.T."/>
            <person name="Hug L.A."/>
            <person name="Sharon I."/>
            <person name="Castelle C.J."/>
            <person name="Probst A.J."/>
            <person name="Thomas B.C."/>
            <person name="Singh A."/>
            <person name="Wilkins M.J."/>
            <person name="Karaoz U."/>
            <person name="Brodie E.L."/>
            <person name="Williams K.H."/>
            <person name="Hubbard S.S."/>
            <person name="Banfield J.F."/>
        </authorList>
    </citation>
    <scope>NUCLEOTIDE SEQUENCE [LARGE SCALE GENOMIC DNA]</scope>
</reference>
<dbReference type="Proteomes" id="UP000177091">
    <property type="component" value="Unassembled WGS sequence"/>
</dbReference>
<dbReference type="SUPFAM" id="SSF89028">
    <property type="entry name" value="Cobalamin adenosyltransferase-like"/>
    <property type="match status" value="1"/>
</dbReference>
<dbReference type="NCBIfam" id="TIGR00636">
    <property type="entry name" value="PduO_Nterm"/>
    <property type="match status" value="1"/>
</dbReference>
<dbReference type="EMBL" id="MGFK01000028">
    <property type="protein sequence ID" value="OGM03857.1"/>
    <property type="molecule type" value="Genomic_DNA"/>
</dbReference>
<evidence type="ECO:0000313" key="7">
    <source>
        <dbReference type="Proteomes" id="UP000177091"/>
    </source>
</evidence>
<keyword evidence="2 4" id="KW-0547">Nucleotide-binding</keyword>
<dbReference type="Gene3D" id="1.20.1200.10">
    <property type="entry name" value="Cobalamin adenosyltransferase-like"/>
    <property type="match status" value="1"/>
</dbReference>
<dbReference type="UniPathway" id="UPA00148">
    <property type="reaction ID" value="UER00233"/>
</dbReference>
<dbReference type="GO" id="GO:0005524">
    <property type="term" value="F:ATP binding"/>
    <property type="evidence" value="ECO:0007669"/>
    <property type="project" value="UniProtKB-UniRule"/>
</dbReference>
<dbReference type="InterPro" id="IPR029499">
    <property type="entry name" value="PduO-typ"/>
</dbReference>
<comment type="catalytic activity">
    <reaction evidence="4">
        <text>2 cob(II)alamin + reduced [electron-transfer flavoprotein] + 2 ATP = 2 adenosylcob(III)alamin + 2 triphosphate + oxidized [electron-transfer flavoprotein] + 3 H(+)</text>
        <dbReference type="Rhea" id="RHEA:28671"/>
        <dbReference type="Rhea" id="RHEA-COMP:10685"/>
        <dbReference type="Rhea" id="RHEA-COMP:10686"/>
        <dbReference type="ChEBI" id="CHEBI:15378"/>
        <dbReference type="ChEBI" id="CHEBI:16304"/>
        <dbReference type="ChEBI" id="CHEBI:18036"/>
        <dbReference type="ChEBI" id="CHEBI:18408"/>
        <dbReference type="ChEBI" id="CHEBI:30616"/>
        <dbReference type="ChEBI" id="CHEBI:57692"/>
        <dbReference type="ChEBI" id="CHEBI:58307"/>
        <dbReference type="EC" id="2.5.1.17"/>
    </reaction>
</comment>
<dbReference type="AlphaFoldDB" id="A0A1F7WMS1"/>
<evidence type="ECO:0000256" key="3">
    <source>
        <dbReference type="ARBA" id="ARBA00022840"/>
    </source>
</evidence>
<dbReference type="PANTHER" id="PTHR12213:SF0">
    <property type="entry name" value="CORRINOID ADENOSYLTRANSFERASE MMAB"/>
    <property type="match status" value="1"/>
</dbReference>
<dbReference type="GO" id="GO:0009236">
    <property type="term" value="P:cobalamin biosynthetic process"/>
    <property type="evidence" value="ECO:0007669"/>
    <property type="project" value="UniProtKB-UniRule"/>
</dbReference>
<feature type="domain" description="Cobalamin adenosyltransferase-like" evidence="5">
    <location>
        <begin position="3"/>
        <end position="165"/>
    </location>
</feature>
<name>A0A1F7WMS1_9BACT</name>
<organism evidence="6 7">
    <name type="scientific">Candidatus Woesebacteria bacterium GWA1_42_12</name>
    <dbReference type="NCBI Taxonomy" id="1802472"/>
    <lineage>
        <taxon>Bacteria</taxon>
        <taxon>Candidatus Woeseibacteriota</taxon>
    </lineage>
</organism>
<accession>A0A1F7WMS1</accession>
<comment type="pathway">
    <text evidence="4">Cofactor biosynthesis; adenosylcobalamin biosynthesis; adenosylcobalamin from cob(II)yrinate a,c-diamide: step 2/7.</text>
</comment>
<protein>
    <recommendedName>
        <fullName evidence="4">Corrinoid adenosyltransferase</fullName>
        <ecNumber evidence="4">2.5.1.17</ecNumber>
    </recommendedName>
    <alternativeName>
        <fullName evidence="4">Cob(II)alamin adenosyltransferase</fullName>
    </alternativeName>
    <alternativeName>
        <fullName evidence="4">Cob(II)yrinic acid a,c-diamide adenosyltransferase</fullName>
    </alternativeName>
    <alternativeName>
        <fullName evidence="4">Cobinamide/cobalamin adenosyltransferase</fullName>
    </alternativeName>
</protein>
<keyword evidence="3 4" id="KW-0067">ATP-binding</keyword>
<evidence type="ECO:0000259" key="5">
    <source>
        <dbReference type="Pfam" id="PF01923"/>
    </source>
</evidence>
<dbReference type="InterPro" id="IPR016030">
    <property type="entry name" value="CblAdoTrfase-like"/>
</dbReference>
<evidence type="ECO:0000313" key="6">
    <source>
        <dbReference type="EMBL" id="OGM03857.1"/>
    </source>
</evidence>
<keyword evidence="1 4" id="KW-0808">Transferase</keyword>
<comment type="catalytic activity">
    <reaction evidence="4">
        <text>2 cob(II)yrinate a,c diamide + reduced [electron-transfer flavoprotein] + 2 ATP = 2 adenosylcob(III)yrinate a,c-diamide + 2 triphosphate + oxidized [electron-transfer flavoprotein] + 3 H(+)</text>
        <dbReference type="Rhea" id="RHEA:11528"/>
        <dbReference type="Rhea" id="RHEA-COMP:10685"/>
        <dbReference type="Rhea" id="RHEA-COMP:10686"/>
        <dbReference type="ChEBI" id="CHEBI:15378"/>
        <dbReference type="ChEBI" id="CHEBI:18036"/>
        <dbReference type="ChEBI" id="CHEBI:30616"/>
        <dbReference type="ChEBI" id="CHEBI:57692"/>
        <dbReference type="ChEBI" id="CHEBI:58307"/>
        <dbReference type="ChEBI" id="CHEBI:58503"/>
        <dbReference type="ChEBI" id="CHEBI:58537"/>
        <dbReference type="EC" id="2.5.1.17"/>
    </reaction>
</comment>
<dbReference type="PANTHER" id="PTHR12213">
    <property type="entry name" value="CORRINOID ADENOSYLTRANSFERASE"/>
    <property type="match status" value="1"/>
</dbReference>
<dbReference type="InterPro" id="IPR036451">
    <property type="entry name" value="CblAdoTrfase-like_sf"/>
</dbReference>
<comment type="caution">
    <text evidence="6">The sequence shown here is derived from an EMBL/GenBank/DDBJ whole genome shotgun (WGS) entry which is preliminary data.</text>
</comment>
<proteinExistence type="inferred from homology"/>
<comment type="similarity">
    <text evidence="4">Belongs to the Cob(I)alamin adenosyltransferase family.</text>
</comment>
<keyword evidence="4" id="KW-0169">Cobalamin biosynthesis</keyword>
<sequence>MVIYTKRGDKGETSLYDVESRQNIRVSKDSLRIRAIGAVDETNTFLGVCVSISGDKKLNTLLKGIQESLFRIGAILAGAKLRFSKSKTKTLEKEIDKLEGTLPVLKNFILPGGTSLAANLHVVRVGVRRAEREIVALGEAEEVKPEILTFLNRLSDYLFMLARKVNHEAGVKESVWKR</sequence>